<feature type="transmembrane region" description="Helical" evidence="1">
    <location>
        <begin position="12"/>
        <end position="30"/>
    </location>
</feature>
<dbReference type="Proteomes" id="UP000006718">
    <property type="component" value="Chromosome 13"/>
</dbReference>
<dbReference type="PANTHER" id="PTHR46254:SF3">
    <property type="entry name" value="SECRETED PROTEIN"/>
    <property type="match status" value="1"/>
</dbReference>
<sequence>MDIQFSQYNLFIVYLFILRWSFALVAQAVVQRCNLSSPQPLPPGFKPFSCLSLLSSWDYRHAPPHPANFVFLVETGSLPVCQAGLELPTSGDPPASASQSAGITGVSHHAWPSQYHLLKRLSFCQCISMMSWLKISWL</sequence>
<keyword evidence="1" id="KW-1133">Transmembrane helix</keyword>
<dbReference type="AlphaFoldDB" id="A0A5F7ZV19"/>
<protein>
    <submittedName>
        <fullName evidence="2">Uncharacterized protein</fullName>
    </submittedName>
</protein>
<name>A0A5F7ZV19_MACMU</name>
<reference evidence="3" key="1">
    <citation type="journal article" date="2007" name="Science">
        <title>Evolutionary and biomedical insights from the rhesus macaque genome.</title>
        <authorList>
            <person name="Gibbs R.A."/>
            <person name="Rogers J."/>
            <person name="Katze M.G."/>
            <person name="Bumgarner R."/>
            <person name="Weinstock G.M."/>
            <person name="Mardis E.R."/>
            <person name="Remington K.A."/>
            <person name="Strausberg R.L."/>
            <person name="Venter J.C."/>
            <person name="Wilson R.K."/>
            <person name="Batzer M.A."/>
            <person name="Bustamante C.D."/>
            <person name="Eichler E.E."/>
            <person name="Hahn M.W."/>
            <person name="Hardison R.C."/>
            <person name="Makova K.D."/>
            <person name="Miller W."/>
            <person name="Milosavljevic A."/>
            <person name="Palermo R.E."/>
            <person name="Siepel A."/>
            <person name="Sikela J.M."/>
            <person name="Attaway T."/>
            <person name="Bell S."/>
            <person name="Bernard K.E."/>
            <person name="Buhay C.J."/>
            <person name="Chandrabose M.N."/>
            <person name="Dao M."/>
            <person name="Davis C."/>
            <person name="Delehaunty K.D."/>
            <person name="Ding Y."/>
            <person name="Dinh H.H."/>
            <person name="Dugan-Rocha S."/>
            <person name="Fulton L.A."/>
            <person name="Gabisi R.A."/>
            <person name="Garner T.T."/>
            <person name="Godfrey J."/>
            <person name="Hawes A.C."/>
            <person name="Hernandez J."/>
            <person name="Hines S."/>
            <person name="Holder M."/>
            <person name="Hume J."/>
            <person name="Jhangiani S.N."/>
            <person name="Joshi V."/>
            <person name="Khan Z.M."/>
            <person name="Kirkness E.F."/>
            <person name="Cree A."/>
            <person name="Fowler R.G."/>
            <person name="Lee S."/>
            <person name="Lewis L.R."/>
            <person name="Li Z."/>
            <person name="Liu Y.-S."/>
            <person name="Moore S.M."/>
            <person name="Muzny D."/>
            <person name="Nazareth L.V."/>
            <person name="Ngo D.N."/>
            <person name="Okwuonu G.O."/>
            <person name="Pai G."/>
            <person name="Parker D."/>
            <person name="Paul H.A."/>
            <person name="Pfannkoch C."/>
            <person name="Pohl C.S."/>
            <person name="Rogers Y.-H.C."/>
            <person name="Ruiz S.J."/>
            <person name="Sabo A."/>
            <person name="Santibanez J."/>
            <person name="Schneider B.W."/>
            <person name="Smith S.M."/>
            <person name="Sodergren E."/>
            <person name="Svatek A.F."/>
            <person name="Utterback T.R."/>
            <person name="Vattathil S."/>
            <person name="Warren W."/>
            <person name="White C.S."/>
            <person name="Chinwalla A.T."/>
            <person name="Feng Y."/>
            <person name="Halpern A.L."/>
            <person name="Hillier L.W."/>
            <person name="Huang X."/>
            <person name="Minx P."/>
            <person name="Nelson J.O."/>
            <person name="Pepin K.H."/>
            <person name="Qin X."/>
            <person name="Sutton G.G."/>
            <person name="Venter E."/>
            <person name="Walenz B.P."/>
            <person name="Wallis J.W."/>
            <person name="Worley K.C."/>
            <person name="Yang S.-P."/>
            <person name="Jones S.M."/>
            <person name="Marra M.A."/>
            <person name="Rocchi M."/>
            <person name="Schein J.E."/>
            <person name="Baertsch R."/>
            <person name="Clarke L."/>
            <person name="Csuros M."/>
            <person name="Glasscock J."/>
            <person name="Harris R.A."/>
            <person name="Havlak P."/>
            <person name="Jackson A.R."/>
            <person name="Jiang H."/>
            <person name="Liu Y."/>
            <person name="Messina D.N."/>
            <person name="Shen Y."/>
            <person name="Song H.X.-Z."/>
            <person name="Wylie T."/>
            <person name="Zhang L."/>
            <person name="Birney E."/>
            <person name="Han K."/>
            <person name="Konkel M.K."/>
            <person name="Lee J."/>
            <person name="Smit A.F.A."/>
            <person name="Ullmer B."/>
            <person name="Wang H."/>
            <person name="Xing J."/>
            <person name="Burhans R."/>
            <person name="Cheng Z."/>
            <person name="Karro J.E."/>
            <person name="Ma J."/>
            <person name="Raney B."/>
            <person name="She X."/>
            <person name="Cox M.J."/>
            <person name="Demuth J.P."/>
            <person name="Dumas L.J."/>
            <person name="Han S.-G."/>
            <person name="Hopkins J."/>
            <person name="Karimpour-Fard A."/>
            <person name="Kim Y.H."/>
            <person name="Pollack J.R."/>
            <person name="Vinar T."/>
            <person name="Addo-Quaye C."/>
            <person name="Degenhardt J."/>
            <person name="Denby A."/>
            <person name="Hubisz M.J."/>
            <person name="Indap A."/>
            <person name="Kosiol C."/>
            <person name="Lahn B.T."/>
            <person name="Lawson H.A."/>
            <person name="Marklein A."/>
            <person name="Nielsen R."/>
            <person name="Vallender E.J."/>
            <person name="Clark A.G."/>
            <person name="Ferguson B."/>
            <person name="Hernandez R.D."/>
            <person name="Hirani K."/>
            <person name="Kehrer-Sawatzki H."/>
            <person name="Kolb J."/>
            <person name="Patil S."/>
            <person name="Pu L.-L."/>
            <person name="Ren Y."/>
            <person name="Smith D.G."/>
            <person name="Wheeler D.A."/>
            <person name="Schenck I."/>
            <person name="Ball E.V."/>
            <person name="Chen R."/>
            <person name="Cooper D.N."/>
            <person name="Giardine B."/>
            <person name="Hsu F."/>
            <person name="Kent W.J."/>
            <person name="Lesk A."/>
            <person name="Nelson D.L."/>
            <person name="O'brien W.E."/>
            <person name="Pruefer K."/>
            <person name="Stenson P.D."/>
            <person name="Wallace J.C."/>
            <person name="Ke H."/>
            <person name="Liu X.-M."/>
            <person name="Wang P."/>
            <person name="Xiang A.P."/>
            <person name="Yang F."/>
            <person name="Barber G.P."/>
            <person name="Haussler D."/>
            <person name="Karolchik D."/>
            <person name="Kern A.D."/>
            <person name="Kuhn R.M."/>
            <person name="Smith K.E."/>
            <person name="Zwieg A.S."/>
        </authorList>
    </citation>
    <scope>NUCLEOTIDE SEQUENCE [LARGE SCALE GENOMIC DNA]</scope>
    <source>
        <strain evidence="3">17573</strain>
    </source>
</reference>
<keyword evidence="1" id="KW-0472">Membrane</keyword>
<keyword evidence="1" id="KW-0812">Transmembrane</keyword>
<dbReference type="InParanoid" id="A0A5F7ZV19"/>
<dbReference type="PANTHER" id="PTHR46254">
    <property type="entry name" value="PROTEIN GVQW1-RELATED"/>
    <property type="match status" value="1"/>
</dbReference>
<evidence type="ECO:0000256" key="1">
    <source>
        <dbReference type="SAM" id="Phobius"/>
    </source>
</evidence>
<dbReference type="GeneTree" id="ENSGT00940000164709"/>
<accession>A0A5F7ZV19</accession>
<reference evidence="2" key="4">
    <citation type="submission" date="2025-09" db="UniProtKB">
        <authorList>
            <consortium name="Ensembl"/>
        </authorList>
    </citation>
    <scope>IDENTIFICATION</scope>
    <source>
        <strain evidence="2">17573</strain>
    </source>
</reference>
<evidence type="ECO:0000313" key="3">
    <source>
        <dbReference type="Proteomes" id="UP000006718"/>
    </source>
</evidence>
<dbReference type="Ensembl" id="ENSMMUT00000100346.1">
    <property type="protein sequence ID" value="ENSMMUP00000068485.1"/>
    <property type="gene ID" value="ENSMMUG00000056142.1"/>
</dbReference>
<dbReference type="PRINTS" id="PR02045">
    <property type="entry name" value="F138DOMAIN"/>
</dbReference>
<evidence type="ECO:0000313" key="2">
    <source>
        <dbReference type="Ensembl" id="ENSMMUP00000068485.1"/>
    </source>
</evidence>
<reference evidence="2" key="2">
    <citation type="submission" date="2019-01" db="EMBL/GenBank/DDBJ databases">
        <authorList>
            <person name="Graves T."/>
            <person name="Eichler E.E."/>
            <person name="Wilson R.K."/>
        </authorList>
    </citation>
    <scope>NUCLEOTIDE SEQUENCE [LARGE SCALE GENOMIC DNA]</scope>
    <source>
        <strain evidence="2">17573</strain>
    </source>
</reference>
<proteinExistence type="predicted"/>
<organism evidence="2 3">
    <name type="scientific">Macaca mulatta</name>
    <name type="common">Rhesus macaque</name>
    <dbReference type="NCBI Taxonomy" id="9544"/>
    <lineage>
        <taxon>Eukaryota</taxon>
        <taxon>Metazoa</taxon>
        <taxon>Chordata</taxon>
        <taxon>Craniata</taxon>
        <taxon>Vertebrata</taxon>
        <taxon>Euteleostomi</taxon>
        <taxon>Mammalia</taxon>
        <taxon>Eutheria</taxon>
        <taxon>Euarchontoglires</taxon>
        <taxon>Primates</taxon>
        <taxon>Haplorrhini</taxon>
        <taxon>Catarrhini</taxon>
        <taxon>Cercopithecidae</taxon>
        <taxon>Cercopithecinae</taxon>
        <taxon>Macaca</taxon>
    </lineage>
</organism>
<dbReference type="VEuPathDB" id="HostDB:ENSMMUG00000056142"/>
<reference evidence="2" key="3">
    <citation type="submission" date="2025-08" db="UniProtKB">
        <authorList>
            <consortium name="Ensembl"/>
        </authorList>
    </citation>
    <scope>IDENTIFICATION</scope>
    <source>
        <strain evidence="2">17573</strain>
    </source>
</reference>
<keyword evidence="3" id="KW-1185">Reference proteome</keyword>